<keyword evidence="3" id="KW-1185">Reference proteome</keyword>
<feature type="compositionally biased region" description="Basic and acidic residues" evidence="1">
    <location>
        <begin position="67"/>
        <end position="101"/>
    </location>
</feature>
<dbReference type="OrthoDB" id="429533at2759"/>
<evidence type="ECO:0000313" key="3">
    <source>
        <dbReference type="Proteomes" id="UP000245207"/>
    </source>
</evidence>
<dbReference type="AlphaFoldDB" id="A0A2U1PG20"/>
<evidence type="ECO:0000313" key="2">
    <source>
        <dbReference type="EMBL" id="PWA84680.1"/>
    </source>
</evidence>
<dbReference type="Gene3D" id="3.60.20.10">
    <property type="entry name" value="Glutamine Phosphoribosylpyrophosphate, subunit 1, domain 1"/>
    <property type="match status" value="1"/>
</dbReference>
<organism evidence="2 3">
    <name type="scientific">Artemisia annua</name>
    <name type="common">Sweet wormwood</name>
    <dbReference type="NCBI Taxonomy" id="35608"/>
    <lineage>
        <taxon>Eukaryota</taxon>
        <taxon>Viridiplantae</taxon>
        <taxon>Streptophyta</taxon>
        <taxon>Embryophyta</taxon>
        <taxon>Tracheophyta</taxon>
        <taxon>Spermatophyta</taxon>
        <taxon>Magnoliopsida</taxon>
        <taxon>eudicotyledons</taxon>
        <taxon>Gunneridae</taxon>
        <taxon>Pentapetalae</taxon>
        <taxon>asterids</taxon>
        <taxon>campanulids</taxon>
        <taxon>Asterales</taxon>
        <taxon>Asteraceae</taxon>
        <taxon>Asteroideae</taxon>
        <taxon>Anthemideae</taxon>
        <taxon>Artemisiinae</taxon>
        <taxon>Artemisia</taxon>
    </lineage>
</organism>
<dbReference type="Pfam" id="PF00227">
    <property type="entry name" value="Proteasome"/>
    <property type="match status" value="1"/>
</dbReference>
<protein>
    <submittedName>
        <fullName evidence="2">Peptidase T1A, proteasome beta-subunit</fullName>
    </submittedName>
</protein>
<accession>A0A2U1PG20</accession>
<proteinExistence type="predicted"/>
<feature type="compositionally biased region" description="Basic residues" evidence="1">
    <location>
        <begin position="102"/>
        <end position="112"/>
    </location>
</feature>
<gene>
    <name evidence="2" type="ORF">CTI12_AA157280</name>
</gene>
<comment type="caution">
    <text evidence="2">The sequence shown here is derived from an EMBL/GenBank/DDBJ whole genome shotgun (WGS) entry which is preliminary data.</text>
</comment>
<feature type="region of interest" description="Disordered" evidence="1">
    <location>
        <begin position="54"/>
        <end position="115"/>
    </location>
</feature>
<dbReference type="InterPro" id="IPR029055">
    <property type="entry name" value="Ntn_hydrolases_N"/>
</dbReference>
<dbReference type="Proteomes" id="UP000245207">
    <property type="component" value="Unassembled WGS sequence"/>
</dbReference>
<evidence type="ECO:0000256" key="1">
    <source>
        <dbReference type="SAM" id="MobiDB-lite"/>
    </source>
</evidence>
<name>A0A2U1PG20_ARTAN</name>
<feature type="region of interest" description="Disordered" evidence="1">
    <location>
        <begin position="1"/>
        <end position="28"/>
    </location>
</feature>
<keyword evidence="2" id="KW-0647">Proteasome</keyword>
<sequence length="228" mass="25236">MDLRSEISQSKQPSAAESDQNKLPNAIWTSDVIKASVVRGLGVWERRSVIWKGDVDQPVKTTPQVVGEKKSAKDADEKKKRKRGDSSGSDKGEDITPEDKGKKKMKGKGPVKVKKDDSVKEEDILPEGVMKQLVKNLLKKVKNKPIDNISSQLKLHIYHTGRESRVLTALTLLNSHLFRYQGHVSAALVLGGVDVTGQNLYNIYPDGSTDTLPYATMESPDNKLFLLS</sequence>
<reference evidence="2 3" key="1">
    <citation type="journal article" date="2018" name="Mol. Plant">
        <title>The genome of Artemisia annua provides insight into the evolution of Asteraceae family and artemisinin biosynthesis.</title>
        <authorList>
            <person name="Shen Q."/>
            <person name="Zhang L."/>
            <person name="Liao Z."/>
            <person name="Wang S."/>
            <person name="Yan T."/>
            <person name="Shi P."/>
            <person name="Liu M."/>
            <person name="Fu X."/>
            <person name="Pan Q."/>
            <person name="Wang Y."/>
            <person name="Lv Z."/>
            <person name="Lu X."/>
            <person name="Zhang F."/>
            <person name="Jiang W."/>
            <person name="Ma Y."/>
            <person name="Chen M."/>
            <person name="Hao X."/>
            <person name="Li L."/>
            <person name="Tang Y."/>
            <person name="Lv G."/>
            <person name="Zhou Y."/>
            <person name="Sun X."/>
            <person name="Brodelius P.E."/>
            <person name="Rose J.K.C."/>
            <person name="Tang K."/>
        </authorList>
    </citation>
    <scope>NUCLEOTIDE SEQUENCE [LARGE SCALE GENOMIC DNA]</scope>
    <source>
        <strain evidence="3">cv. Huhao1</strain>
        <tissue evidence="2">Leaf</tissue>
    </source>
</reference>
<dbReference type="SUPFAM" id="SSF56235">
    <property type="entry name" value="N-terminal nucleophile aminohydrolases (Ntn hydrolases)"/>
    <property type="match status" value="1"/>
</dbReference>
<dbReference type="InterPro" id="IPR001353">
    <property type="entry name" value="Proteasome_sua/b"/>
</dbReference>
<dbReference type="GO" id="GO:0051603">
    <property type="term" value="P:proteolysis involved in protein catabolic process"/>
    <property type="evidence" value="ECO:0007669"/>
    <property type="project" value="InterPro"/>
</dbReference>
<dbReference type="STRING" id="35608.A0A2U1PG20"/>
<dbReference type="EMBL" id="PKPP01001203">
    <property type="protein sequence ID" value="PWA84680.1"/>
    <property type="molecule type" value="Genomic_DNA"/>
</dbReference>
<dbReference type="GO" id="GO:0005839">
    <property type="term" value="C:proteasome core complex"/>
    <property type="evidence" value="ECO:0007669"/>
    <property type="project" value="InterPro"/>
</dbReference>
<feature type="compositionally biased region" description="Polar residues" evidence="1">
    <location>
        <begin position="1"/>
        <end position="23"/>
    </location>
</feature>